<dbReference type="InterPro" id="IPR027417">
    <property type="entry name" value="P-loop_NTPase"/>
</dbReference>
<reference evidence="6" key="2">
    <citation type="submission" date="2020-09" db="EMBL/GenBank/DDBJ databases">
        <authorList>
            <person name="Sun Q."/>
            <person name="Zhou Y."/>
        </authorList>
    </citation>
    <scope>NUCLEOTIDE SEQUENCE</scope>
    <source>
        <strain evidence="6">CGMCC 1.15152</strain>
    </source>
</reference>
<comment type="caution">
    <text evidence="6">The sequence shown here is derived from an EMBL/GenBank/DDBJ whole genome shotgun (WGS) entry which is preliminary data.</text>
</comment>
<dbReference type="Gene3D" id="3.40.50.300">
    <property type="entry name" value="P-loop containing nucleotide triphosphate hydrolases"/>
    <property type="match status" value="1"/>
</dbReference>
<dbReference type="InterPro" id="IPR001208">
    <property type="entry name" value="MCM_dom"/>
</dbReference>
<evidence type="ECO:0000259" key="5">
    <source>
        <dbReference type="SMART" id="SM00382"/>
    </source>
</evidence>
<dbReference type="GO" id="GO:0005524">
    <property type="term" value="F:ATP binding"/>
    <property type="evidence" value="ECO:0007669"/>
    <property type="project" value="UniProtKB-KW"/>
</dbReference>
<dbReference type="Proteomes" id="UP000633205">
    <property type="component" value="Unassembled WGS sequence"/>
</dbReference>
<keyword evidence="7" id="KW-1185">Reference proteome</keyword>
<dbReference type="InterPro" id="IPR004482">
    <property type="entry name" value="Mg_chelat-rel"/>
</dbReference>
<dbReference type="RefSeq" id="WP_188712247.1">
    <property type="nucleotide sequence ID" value="NZ_BMHO01000001.1"/>
</dbReference>
<protein>
    <recommendedName>
        <fullName evidence="5">AAA+ ATPase domain-containing protein</fullName>
    </recommendedName>
</protein>
<proteinExistence type="inferred from homology"/>
<dbReference type="NCBIfam" id="TIGR00368">
    <property type="entry name" value="YifB family Mg chelatase-like AAA ATPase"/>
    <property type="match status" value="1"/>
</dbReference>
<dbReference type="GO" id="GO:0003677">
    <property type="term" value="F:DNA binding"/>
    <property type="evidence" value="ECO:0007669"/>
    <property type="project" value="InterPro"/>
</dbReference>
<dbReference type="SUPFAM" id="SSF54211">
    <property type="entry name" value="Ribosomal protein S5 domain 2-like"/>
    <property type="match status" value="1"/>
</dbReference>
<accession>A0A916YDK3</accession>
<dbReference type="PRINTS" id="PR01657">
    <property type="entry name" value="MCMFAMILY"/>
</dbReference>
<dbReference type="EMBL" id="BMHO01000001">
    <property type="protein sequence ID" value="GGD40545.1"/>
    <property type="molecule type" value="Genomic_DNA"/>
</dbReference>
<evidence type="ECO:0000256" key="3">
    <source>
        <dbReference type="ARBA" id="ARBA00022840"/>
    </source>
</evidence>
<dbReference type="Pfam" id="PF13541">
    <property type="entry name" value="ChlI"/>
    <property type="match status" value="1"/>
</dbReference>
<dbReference type="InterPro" id="IPR003593">
    <property type="entry name" value="AAA+_ATPase"/>
</dbReference>
<gene>
    <name evidence="6" type="ORF">GCM10010915_21740</name>
</gene>
<feature type="domain" description="AAA+ ATPase" evidence="5">
    <location>
        <begin position="219"/>
        <end position="401"/>
    </location>
</feature>
<feature type="region of interest" description="Disordered" evidence="4">
    <location>
        <begin position="174"/>
        <end position="195"/>
    </location>
</feature>
<evidence type="ECO:0000256" key="1">
    <source>
        <dbReference type="ARBA" id="ARBA00006354"/>
    </source>
</evidence>
<dbReference type="InterPro" id="IPR025158">
    <property type="entry name" value="Mg_chelat-rel_C"/>
</dbReference>
<dbReference type="InterPro" id="IPR045006">
    <property type="entry name" value="CHLI-like"/>
</dbReference>
<dbReference type="AlphaFoldDB" id="A0A916YDK3"/>
<name>A0A916YDK3_9MICO</name>
<dbReference type="InterPro" id="IPR014721">
    <property type="entry name" value="Ribsml_uS5_D2-typ_fold_subgr"/>
</dbReference>
<dbReference type="PANTHER" id="PTHR32039:SF7">
    <property type="entry name" value="COMPETENCE PROTEIN COMM"/>
    <property type="match status" value="1"/>
</dbReference>
<evidence type="ECO:0000313" key="6">
    <source>
        <dbReference type="EMBL" id="GGD40545.1"/>
    </source>
</evidence>
<dbReference type="Gene3D" id="3.30.230.10">
    <property type="match status" value="1"/>
</dbReference>
<dbReference type="InterPro" id="IPR000523">
    <property type="entry name" value="Mg_chelatse_chII-like_cat_dom"/>
</dbReference>
<reference evidence="6" key="1">
    <citation type="journal article" date="2014" name="Int. J. Syst. Evol. Microbiol.">
        <title>Complete genome sequence of Corynebacterium casei LMG S-19264T (=DSM 44701T), isolated from a smear-ripened cheese.</title>
        <authorList>
            <consortium name="US DOE Joint Genome Institute (JGI-PGF)"/>
            <person name="Walter F."/>
            <person name="Albersmeier A."/>
            <person name="Kalinowski J."/>
            <person name="Ruckert C."/>
        </authorList>
    </citation>
    <scope>NUCLEOTIDE SEQUENCE</scope>
    <source>
        <strain evidence="6">CGMCC 1.15152</strain>
    </source>
</reference>
<dbReference type="Pfam" id="PF01078">
    <property type="entry name" value="Mg_chelatase"/>
    <property type="match status" value="1"/>
</dbReference>
<keyword evidence="2" id="KW-0547">Nucleotide-binding</keyword>
<dbReference type="SMART" id="SM00382">
    <property type="entry name" value="AAA"/>
    <property type="match status" value="1"/>
</dbReference>
<keyword evidence="3" id="KW-0067">ATP-binding</keyword>
<dbReference type="SUPFAM" id="SSF52540">
    <property type="entry name" value="P-loop containing nucleoside triphosphate hydrolases"/>
    <property type="match status" value="1"/>
</dbReference>
<evidence type="ECO:0000313" key="7">
    <source>
        <dbReference type="Proteomes" id="UP000633205"/>
    </source>
</evidence>
<sequence>MIVVRTWAVALTGLRGTLIEVEADITQHRPDFRLIGMPDKALGEAVRRVTNACENSGLALPDRRLTVNLSPASLPKQGSGFDLSVALAALATDGRLDPASLAGTVHIGELGLDGRVRAVPGVLPVVLAAVAAGRPRVVVPERNRAEAELVSDAEIISVRTLAEAARLHGAEIDDPVLKGPEAPATSTESDVTAPEPDVDLADVVGQPEAVDALLVAAAGGHHLLMSGPPGAGKTMLARRLPGILPALTDEEALEVASVRSLTGERIAALTRQPPFEAPHHSATLAALVGGGSRRASPGAIARASRGVLFIDEVAEAPRSVLDALRQPLENGMIAIHRAGFTASFPARFQLVLAMNPCPCGEFGVAGGVCTCSPAEVRRYAAKLSGPLLDRIDIDLRLRRVSRADDAPGGVTSAEARRRVTTARQRAAERLAETPWVTNGQVSGTWLRKGPRPLRGEARRTLESALERGLLTLRSHDRVARVAWTVADLEGRNEPVASDVGRALFLKKGVIA</sequence>
<dbReference type="InterPro" id="IPR020568">
    <property type="entry name" value="Ribosomal_Su5_D2-typ_SF"/>
</dbReference>
<evidence type="ECO:0000256" key="4">
    <source>
        <dbReference type="SAM" id="MobiDB-lite"/>
    </source>
</evidence>
<evidence type="ECO:0000256" key="2">
    <source>
        <dbReference type="ARBA" id="ARBA00022741"/>
    </source>
</evidence>
<dbReference type="PANTHER" id="PTHR32039">
    <property type="entry name" value="MAGNESIUM-CHELATASE SUBUNIT CHLI"/>
    <property type="match status" value="1"/>
</dbReference>
<organism evidence="6 7">
    <name type="scientific">Microbacterium faecale</name>
    <dbReference type="NCBI Taxonomy" id="1804630"/>
    <lineage>
        <taxon>Bacteria</taxon>
        <taxon>Bacillati</taxon>
        <taxon>Actinomycetota</taxon>
        <taxon>Actinomycetes</taxon>
        <taxon>Micrococcales</taxon>
        <taxon>Microbacteriaceae</taxon>
        <taxon>Microbacterium</taxon>
    </lineage>
</organism>
<dbReference type="Pfam" id="PF13335">
    <property type="entry name" value="Mg_chelatase_C"/>
    <property type="match status" value="1"/>
</dbReference>
<comment type="similarity">
    <text evidence="1">Belongs to the Mg-chelatase subunits D/I family. ComM subfamily.</text>
</comment>